<name>A0A378JAJ9_9GAMM</name>
<dbReference type="EMBL" id="UGOA01000001">
    <property type="protein sequence ID" value="STX44874.1"/>
    <property type="molecule type" value="Genomic_DNA"/>
</dbReference>
<feature type="region of interest" description="Disordered" evidence="1">
    <location>
        <begin position="1"/>
        <end position="36"/>
    </location>
</feature>
<protein>
    <submittedName>
        <fullName evidence="2">Coiled-coil protein</fullName>
    </submittedName>
</protein>
<proteinExistence type="predicted"/>
<dbReference type="RefSeq" id="WP_181879425.1">
    <property type="nucleotide sequence ID" value="NZ_CAXYJE010000001.1"/>
</dbReference>
<dbReference type="AlphaFoldDB" id="A0A378JAJ9"/>
<sequence length="130" mass="15093">MGNKKVTSRPVNGITRPEQPYTNQGAPLFFNQRPTPPALEAGRHQEAQQIQEIQPAQEEQQVEPVEELRLETTTDILLFAIWKELKTRNVIEFAKVQAEQEKEQKKLQDAEEMQALDEARFEEIRSSMYL</sequence>
<keyword evidence="3" id="KW-1185">Reference proteome</keyword>
<reference evidence="2 3" key="1">
    <citation type="submission" date="2018-06" db="EMBL/GenBank/DDBJ databases">
        <authorList>
            <consortium name="Pathogen Informatics"/>
            <person name="Doyle S."/>
        </authorList>
    </citation>
    <scope>NUCLEOTIDE SEQUENCE [LARGE SCALE GENOMIC DNA]</scope>
    <source>
        <strain evidence="2 3">NCTC13292</strain>
    </source>
</reference>
<evidence type="ECO:0000313" key="3">
    <source>
        <dbReference type="Proteomes" id="UP000254677"/>
    </source>
</evidence>
<evidence type="ECO:0000313" key="2">
    <source>
        <dbReference type="EMBL" id="STX44874.1"/>
    </source>
</evidence>
<organism evidence="2 3">
    <name type="scientific">Legionella donaldsonii</name>
    <dbReference type="NCBI Taxonomy" id="45060"/>
    <lineage>
        <taxon>Bacteria</taxon>
        <taxon>Pseudomonadati</taxon>
        <taxon>Pseudomonadota</taxon>
        <taxon>Gammaproteobacteria</taxon>
        <taxon>Legionellales</taxon>
        <taxon>Legionellaceae</taxon>
        <taxon>Legionella</taxon>
    </lineage>
</organism>
<dbReference type="Proteomes" id="UP000254677">
    <property type="component" value="Unassembled WGS sequence"/>
</dbReference>
<evidence type="ECO:0000256" key="1">
    <source>
        <dbReference type="SAM" id="MobiDB-lite"/>
    </source>
</evidence>
<accession>A0A378JAJ9</accession>
<gene>
    <name evidence="2" type="ORF">NCTC13292_02968</name>
</gene>